<comment type="caution">
    <text evidence="3">The sequence shown here is derived from an EMBL/GenBank/DDBJ whole genome shotgun (WGS) entry which is preliminary data.</text>
</comment>
<keyword evidence="4" id="KW-1185">Reference proteome</keyword>
<evidence type="ECO:0000256" key="1">
    <source>
        <dbReference type="SAM" id="SignalP"/>
    </source>
</evidence>
<accession>A0A938WN57</accession>
<dbReference type="RefSeq" id="WP_205108674.1">
    <property type="nucleotide sequence ID" value="NZ_JACJJL010000007.1"/>
</dbReference>
<evidence type="ECO:0000313" key="4">
    <source>
        <dbReference type="Proteomes" id="UP000764045"/>
    </source>
</evidence>
<gene>
    <name evidence="3" type="ORF">H6B30_05430</name>
</gene>
<evidence type="ECO:0000259" key="2">
    <source>
        <dbReference type="Pfam" id="PF19886"/>
    </source>
</evidence>
<protein>
    <recommendedName>
        <fullName evidence="2">Endonuclease YhcR N-terminal domain-containing protein</fullName>
    </recommendedName>
</protein>
<reference evidence="3 4" key="1">
    <citation type="journal article" date="2021" name="Sci. Rep.">
        <title>The distribution of antibiotic resistance genes in chicken gut microbiota commensals.</title>
        <authorList>
            <person name="Juricova H."/>
            <person name="Matiasovicova J."/>
            <person name="Kubasova T."/>
            <person name="Cejkova D."/>
            <person name="Rychlik I."/>
        </authorList>
    </citation>
    <scope>NUCLEOTIDE SEQUENCE [LARGE SCALE GENOMIC DNA]</scope>
    <source>
        <strain evidence="3 4">An819</strain>
    </source>
</reference>
<dbReference type="Pfam" id="PF19886">
    <property type="entry name" value="DUF6359"/>
    <property type="match status" value="1"/>
</dbReference>
<sequence length="174" mass="19287">MVKTNLKITMMAVAMACVSLTAACEKDVFDEGSKPDEEQPRPDKGVINKDTAQIDYMTVAEAQEATVGEVICVRGYIVASCTRSMSNADFTEPFEGSTAIILADEPADLDDFKYLTDEHLFPVCLTEYKDVRAALNLVDNPQLWNRLVYISGVKSRYMSMPGLKKVLQYQVAAQ</sequence>
<dbReference type="Proteomes" id="UP000764045">
    <property type="component" value="Unassembled WGS sequence"/>
</dbReference>
<evidence type="ECO:0000313" key="3">
    <source>
        <dbReference type="EMBL" id="MBM6661199.1"/>
    </source>
</evidence>
<feature type="chain" id="PRO_5037427738" description="Endonuclease YhcR N-terminal domain-containing protein" evidence="1">
    <location>
        <begin position="23"/>
        <end position="174"/>
    </location>
</feature>
<keyword evidence="1" id="KW-0732">Signal</keyword>
<organism evidence="3 4">
    <name type="scientific">Marseilla massiliensis</name>
    <dbReference type="NCBI Taxonomy" id="1841864"/>
    <lineage>
        <taxon>Bacteria</taxon>
        <taxon>Pseudomonadati</taxon>
        <taxon>Bacteroidota</taxon>
        <taxon>Bacteroidia</taxon>
        <taxon>Bacteroidales</taxon>
        <taxon>Prevotellaceae</taxon>
        <taxon>Marseilla</taxon>
    </lineage>
</organism>
<feature type="signal peptide" evidence="1">
    <location>
        <begin position="1"/>
        <end position="22"/>
    </location>
</feature>
<dbReference type="PROSITE" id="PS51257">
    <property type="entry name" value="PROKAR_LIPOPROTEIN"/>
    <property type="match status" value="1"/>
</dbReference>
<name>A0A938WN57_9BACT</name>
<dbReference type="AlphaFoldDB" id="A0A938WN57"/>
<feature type="domain" description="Endonuclease YhcR N-terminal" evidence="2">
    <location>
        <begin position="57"/>
        <end position="171"/>
    </location>
</feature>
<dbReference type="EMBL" id="JACJJL010000007">
    <property type="protein sequence ID" value="MBM6661199.1"/>
    <property type="molecule type" value="Genomic_DNA"/>
</dbReference>
<proteinExistence type="predicted"/>
<dbReference type="InterPro" id="IPR045939">
    <property type="entry name" value="YhcR_N"/>
</dbReference>